<accession>A0A377SXE1</accession>
<dbReference type="Gene3D" id="1.25.40.10">
    <property type="entry name" value="Tetratricopeptide repeat domain"/>
    <property type="match status" value="2"/>
</dbReference>
<keyword evidence="4" id="KW-1185">Reference proteome</keyword>
<name>A0A377SXE1_9NEIS</name>
<evidence type="ECO:0000313" key="3">
    <source>
        <dbReference type="Proteomes" id="UP000255108"/>
    </source>
</evidence>
<gene>
    <name evidence="2" type="ORF">EV682_104336</name>
    <name evidence="1" type="ORF">NCTC11159_04243</name>
</gene>
<dbReference type="EMBL" id="UGHR01000004">
    <property type="protein sequence ID" value="STR45663.1"/>
    <property type="molecule type" value="Genomic_DNA"/>
</dbReference>
<dbReference type="SUPFAM" id="SSF48452">
    <property type="entry name" value="TPR-like"/>
    <property type="match status" value="2"/>
</dbReference>
<evidence type="ECO:0000313" key="4">
    <source>
        <dbReference type="Proteomes" id="UP000295794"/>
    </source>
</evidence>
<protein>
    <submittedName>
        <fullName evidence="1">ATP-dependent transcriptional regulator</fullName>
    </submittedName>
</protein>
<evidence type="ECO:0000313" key="1">
    <source>
        <dbReference type="EMBL" id="STR45663.1"/>
    </source>
</evidence>
<dbReference type="InterPro" id="IPR011990">
    <property type="entry name" value="TPR-like_helical_dom_sf"/>
</dbReference>
<proteinExistence type="predicted"/>
<evidence type="ECO:0000313" key="2">
    <source>
        <dbReference type="EMBL" id="TCU88162.1"/>
    </source>
</evidence>
<dbReference type="SMART" id="SM00028">
    <property type="entry name" value="TPR"/>
    <property type="match status" value="4"/>
</dbReference>
<organism evidence="1 3">
    <name type="scientific">Iodobacter fluviatilis</name>
    <dbReference type="NCBI Taxonomy" id="537"/>
    <lineage>
        <taxon>Bacteria</taxon>
        <taxon>Pseudomonadati</taxon>
        <taxon>Pseudomonadota</taxon>
        <taxon>Betaproteobacteria</taxon>
        <taxon>Neisseriales</taxon>
        <taxon>Chitinibacteraceae</taxon>
        <taxon>Iodobacter</taxon>
    </lineage>
</organism>
<dbReference type="RefSeq" id="WP_115229895.1">
    <property type="nucleotide sequence ID" value="NZ_CAWOLO010000004.1"/>
</dbReference>
<reference evidence="1 3" key="1">
    <citation type="submission" date="2018-06" db="EMBL/GenBank/DDBJ databases">
        <authorList>
            <consortium name="Pathogen Informatics"/>
            <person name="Doyle S."/>
        </authorList>
    </citation>
    <scope>NUCLEOTIDE SEQUENCE [LARGE SCALE GENOMIC DNA]</scope>
    <source>
        <strain evidence="1 3">NCTC11159</strain>
    </source>
</reference>
<dbReference type="InterPro" id="IPR019734">
    <property type="entry name" value="TPR_rpt"/>
</dbReference>
<reference evidence="2 4" key="2">
    <citation type="submission" date="2019-03" db="EMBL/GenBank/DDBJ databases">
        <title>Genomic Encyclopedia of Type Strains, Phase IV (KMG-IV): sequencing the most valuable type-strain genomes for metagenomic binning, comparative biology and taxonomic classification.</title>
        <authorList>
            <person name="Goeker M."/>
        </authorList>
    </citation>
    <scope>NUCLEOTIDE SEQUENCE [LARGE SCALE GENOMIC DNA]</scope>
    <source>
        <strain evidence="2 4">DSM 3764</strain>
    </source>
</reference>
<sequence length="346" mass="38683">MPQHAEILRLLSESDRLASLDPAAALAYAEEAWILFCACKLSDVELLARLTLTYARLLFSFGRIDESLSLLFQALTQSEISGQNLVMESLLQEIALTYYSLGDYPEAAEYWSDCLKQASFSDIAKLNAHIGMGMIQFAHGEIELSLAQHQQAIALLNQQMPPLLHARAWINLASAFFKLNQWHESQHALVMAYPYAQQACAPELIGEIYVYMAKIALETNNLDAARLRLAQAKASCKEWRWGDVVQLLLQGRIFLACEQMDEAISCFKNAKELAAEMGFASQAMDAHQLLSMAYQRVGNKTLAEYEYGCYQTACIRLKAPAFVLHSDVKPQAHGKPLADRVMLHCA</sequence>
<dbReference type="Proteomes" id="UP000255108">
    <property type="component" value="Unassembled WGS sequence"/>
</dbReference>
<dbReference type="EMBL" id="SMBT01000004">
    <property type="protein sequence ID" value="TCU88162.1"/>
    <property type="molecule type" value="Genomic_DNA"/>
</dbReference>
<dbReference type="AlphaFoldDB" id="A0A377SXE1"/>
<dbReference type="OrthoDB" id="8581271at2"/>
<dbReference type="Proteomes" id="UP000295794">
    <property type="component" value="Unassembled WGS sequence"/>
</dbReference>